<protein>
    <recommendedName>
        <fullName evidence="2">RBR-type E3 ubiquitin transferase</fullName>
        <ecNumber evidence="2">2.3.2.31</ecNumber>
    </recommendedName>
</protein>
<dbReference type="SMART" id="SM00647">
    <property type="entry name" value="IBR"/>
    <property type="match status" value="1"/>
</dbReference>
<sequence>MFRSFGNMLGYPSSNNPGSQPLRAITPPRGANRDSFISANSSDTSNSEPSLDSLEDEPRPPYTKIPVLTETARRHLNTIAEVVHVQAAELPASIPAPSYEPSLDTAAVVGETTTAIPRQIGFYSSVSPSITADFSLLPRRLRTIADPPTDQAMADMPETLAQPGFRYLQPSDDIMADFDVSPPLVMPFNPLQALPPATAPRTPTVRRGYSQIAVSILDDFTGTPFSSVELGTQQCENATRPRVTPEEPLESRFGQHYQQTEAFDDESPAVIITRQRVHAKNLPDEKECPICAEPKALARFPIFSVTSACLHPPEACLDCLGVAIRTELNTKHWKDIRCPECHELLEYVDVQRYADDGTFSRYENLALRAAMHQADNFIWCTGGCGSGQIHETGAEQPIVICLHCNSRSCFTHEVAWHDGFTCEEYDSLLADPENFRSRIEVENAALEDRRRVQDAADHALAGRLAADQEAEERTRVERERQARRKAAEAAEKARKTAARRKREDEQSMATMNRTTKKCPGCDWAIEKNSGCSHMTCKYTLPPGGSIVPTRGLCSQRLRCGAYLRLDSRFVGLECRFEFCWGCYRRWGACLDIECTGPTES</sequence>
<dbReference type="GO" id="GO:0008270">
    <property type="term" value="F:zinc ion binding"/>
    <property type="evidence" value="ECO:0007669"/>
    <property type="project" value="UniProtKB-KW"/>
</dbReference>
<feature type="region of interest" description="Disordered" evidence="9">
    <location>
        <begin position="463"/>
        <end position="509"/>
    </location>
</feature>
<dbReference type="CDD" id="cd20335">
    <property type="entry name" value="BRcat_RBR"/>
    <property type="match status" value="1"/>
</dbReference>
<gene>
    <name evidence="11" type="ORF">BN1708_014995</name>
</gene>
<dbReference type="STRING" id="100787.A0A0G4M0W0"/>
<dbReference type="SUPFAM" id="SSF57850">
    <property type="entry name" value="RING/U-box"/>
    <property type="match status" value="3"/>
</dbReference>
<keyword evidence="8" id="KW-0862">Zinc</keyword>
<dbReference type="GO" id="GO:0061630">
    <property type="term" value="F:ubiquitin protein ligase activity"/>
    <property type="evidence" value="ECO:0007669"/>
    <property type="project" value="UniProtKB-EC"/>
</dbReference>
<proteinExistence type="predicted"/>
<evidence type="ECO:0000256" key="1">
    <source>
        <dbReference type="ARBA" id="ARBA00001798"/>
    </source>
</evidence>
<dbReference type="PROSITE" id="PS51873">
    <property type="entry name" value="TRIAD"/>
    <property type="match status" value="1"/>
</dbReference>
<dbReference type="CDD" id="cd20336">
    <property type="entry name" value="Rcat_RBR"/>
    <property type="match status" value="1"/>
</dbReference>
<evidence type="ECO:0000313" key="12">
    <source>
        <dbReference type="Proteomes" id="UP000044602"/>
    </source>
</evidence>
<dbReference type="PANTHER" id="PTHR11685">
    <property type="entry name" value="RBR FAMILY RING FINGER AND IBR DOMAIN-CONTAINING"/>
    <property type="match status" value="1"/>
</dbReference>
<dbReference type="InterPro" id="IPR044066">
    <property type="entry name" value="TRIAD_supradom"/>
</dbReference>
<evidence type="ECO:0000256" key="4">
    <source>
        <dbReference type="ARBA" id="ARBA00022723"/>
    </source>
</evidence>
<dbReference type="InterPro" id="IPR013083">
    <property type="entry name" value="Znf_RING/FYVE/PHD"/>
</dbReference>
<feature type="compositionally biased region" description="Polar residues" evidence="9">
    <location>
        <begin position="35"/>
        <end position="50"/>
    </location>
</feature>
<organism evidence="11 12">
    <name type="scientific">Verticillium longisporum</name>
    <name type="common">Verticillium dahliae var. longisporum</name>
    <dbReference type="NCBI Taxonomy" id="100787"/>
    <lineage>
        <taxon>Eukaryota</taxon>
        <taxon>Fungi</taxon>
        <taxon>Dikarya</taxon>
        <taxon>Ascomycota</taxon>
        <taxon>Pezizomycotina</taxon>
        <taxon>Sordariomycetes</taxon>
        <taxon>Hypocreomycetidae</taxon>
        <taxon>Glomerellales</taxon>
        <taxon>Plectosphaerellaceae</taxon>
        <taxon>Verticillium</taxon>
    </lineage>
</organism>
<dbReference type="AlphaFoldDB" id="A0A0G4M0W0"/>
<keyword evidence="4" id="KW-0479">Metal-binding</keyword>
<evidence type="ECO:0000259" key="10">
    <source>
        <dbReference type="PROSITE" id="PS51873"/>
    </source>
</evidence>
<evidence type="ECO:0000256" key="9">
    <source>
        <dbReference type="SAM" id="MobiDB-lite"/>
    </source>
</evidence>
<keyword evidence="3" id="KW-0808">Transferase</keyword>
<dbReference type="EC" id="2.3.2.31" evidence="2"/>
<dbReference type="EMBL" id="CVQH01020541">
    <property type="protein sequence ID" value="CRK27916.1"/>
    <property type="molecule type" value="Genomic_DNA"/>
</dbReference>
<evidence type="ECO:0000256" key="2">
    <source>
        <dbReference type="ARBA" id="ARBA00012251"/>
    </source>
</evidence>
<dbReference type="Proteomes" id="UP000044602">
    <property type="component" value="Unassembled WGS sequence"/>
</dbReference>
<evidence type="ECO:0000256" key="6">
    <source>
        <dbReference type="ARBA" id="ARBA00022771"/>
    </source>
</evidence>
<comment type="catalytic activity">
    <reaction evidence="1">
        <text>[E2 ubiquitin-conjugating enzyme]-S-ubiquitinyl-L-cysteine + [acceptor protein]-L-lysine = [E2 ubiquitin-conjugating enzyme]-L-cysteine + [acceptor protein]-N(6)-ubiquitinyl-L-lysine.</text>
        <dbReference type="EC" id="2.3.2.31"/>
    </reaction>
</comment>
<keyword evidence="6" id="KW-0863">Zinc-finger</keyword>
<keyword evidence="12" id="KW-1185">Reference proteome</keyword>
<keyword evidence="7" id="KW-0833">Ubl conjugation pathway</keyword>
<reference evidence="11 12" key="1">
    <citation type="submission" date="2015-05" db="EMBL/GenBank/DDBJ databases">
        <authorList>
            <person name="Wang D.B."/>
            <person name="Wang M."/>
        </authorList>
    </citation>
    <scope>NUCLEOTIDE SEQUENCE [LARGE SCALE GENOMIC DNA]</scope>
    <source>
        <strain evidence="11">VL1</strain>
    </source>
</reference>
<keyword evidence="5" id="KW-0677">Repeat</keyword>
<dbReference type="InterPro" id="IPR031127">
    <property type="entry name" value="E3_UB_ligase_RBR"/>
</dbReference>
<dbReference type="GO" id="GO:0016567">
    <property type="term" value="P:protein ubiquitination"/>
    <property type="evidence" value="ECO:0007669"/>
    <property type="project" value="InterPro"/>
</dbReference>
<evidence type="ECO:0000256" key="7">
    <source>
        <dbReference type="ARBA" id="ARBA00022786"/>
    </source>
</evidence>
<dbReference type="Pfam" id="PF01485">
    <property type="entry name" value="IBR"/>
    <property type="match status" value="1"/>
</dbReference>
<feature type="domain" description="RING-type" evidence="10">
    <location>
        <begin position="284"/>
        <end position="566"/>
    </location>
</feature>
<feature type="region of interest" description="Disordered" evidence="9">
    <location>
        <begin position="1"/>
        <end position="63"/>
    </location>
</feature>
<feature type="compositionally biased region" description="Basic and acidic residues" evidence="9">
    <location>
        <begin position="471"/>
        <end position="494"/>
    </location>
</feature>
<dbReference type="InterPro" id="IPR002867">
    <property type="entry name" value="IBR_dom"/>
</dbReference>
<evidence type="ECO:0000256" key="8">
    <source>
        <dbReference type="ARBA" id="ARBA00022833"/>
    </source>
</evidence>
<name>A0A0G4M0W0_VERLO</name>
<dbReference type="Gene3D" id="1.20.120.1750">
    <property type="match status" value="1"/>
</dbReference>
<dbReference type="Gene3D" id="3.30.40.10">
    <property type="entry name" value="Zinc/RING finger domain, C3HC4 (zinc finger)"/>
    <property type="match status" value="1"/>
</dbReference>
<accession>A0A0G4M0W0</accession>
<evidence type="ECO:0000313" key="11">
    <source>
        <dbReference type="EMBL" id="CRK27916.1"/>
    </source>
</evidence>
<evidence type="ECO:0000256" key="5">
    <source>
        <dbReference type="ARBA" id="ARBA00022737"/>
    </source>
</evidence>
<evidence type="ECO:0000256" key="3">
    <source>
        <dbReference type="ARBA" id="ARBA00022679"/>
    </source>
</evidence>